<dbReference type="OrthoDB" id="9795825at2"/>
<dbReference type="EMBL" id="AQFT01000100">
    <property type="protein sequence ID" value="EMZ24163.1"/>
    <property type="molecule type" value="Genomic_DNA"/>
</dbReference>
<accession>N2ACH3</accession>
<organism evidence="2 3">
    <name type="scientific">Eubacterium plexicaudatum ASF492</name>
    <dbReference type="NCBI Taxonomy" id="1235802"/>
    <lineage>
        <taxon>Bacteria</taxon>
        <taxon>Bacillati</taxon>
        <taxon>Bacillota</taxon>
        <taxon>Clostridia</taxon>
        <taxon>Eubacteriales</taxon>
        <taxon>Eubacteriaceae</taxon>
        <taxon>Eubacterium</taxon>
    </lineage>
</organism>
<proteinExistence type="predicted"/>
<reference evidence="2 3" key="1">
    <citation type="journal article" date="2014" name="Genome Announc.">
        <title>Draft genome sequences of the altered schaedler flora, a defined bacterial community from gnotobiotic mice.</title>
        <authorList>
            <person name="Wannemuehler M.J."/>
            <person name="Overstreet A.M."/>
            <person name="Ward D.V."/>
            <person name="Phillips G.J."/>
        </authorList>
    </citation>
    <scope>NUCLEOTIDE SEQUENCE [LARGE SCALE GENOMIC DNA]</scope>
    <source>
        <strain evidence="2 3">ASF492</strain>
    </source>
</reference>
<dbReference type="HOGENOM" id="CLU_120843_0_0_9"/>
<gene>
    <name evidence="2" type="ORF">C823_03427</name>
</gene>
<evidence type="ECO:0008006" key="4">
    <source>
        <dbReference type="Google" id="ProtNLM"/>
    </source>
</evidence>
<keyword evidence="1" id="KW-0472">Membrane</keyword>
<comment type="caution">
    <text evidence="2">The sequence shown here is derived from an EMBL/GenBank/DDBJ whole genome shotgun (WGS) entry which is preliminary data.</text>
</comment>
<keyword evidence="3" id="KW-1185">Reference proteome</keyword>
<dbReference type="Pfam" id="PF20462">
    <property type="entry name" value="DUF6715"/>
    <property type="match status" value="1"/>
</dbReference>
<name>N2ACH3_9FIRM</name>
<evidence type="ECO:0000313" key="2">
    <source>
        <dbReference type="EMBL" id="EMZ24163.1"/>
    </source>
</evidence>
<keyword evidence="1" id="KW-0812">Transmembrane</keyword>
<protein>
    <recommendedName>
        <fullName evidence="4">Lipoprotein</fullName>
    </recommendedName>
</protein>
<dbReference type="PROSITE" id="PS51257">
    <property type="entry name" value="PROKAR_LIPOPROTEIN"/>
    <property type="match status" value="1"/>
</dbReference>
<keyword evidence="1" id="KW-1133">Transmembrane helix</keyword>
<feature type="transmembrane region" description="Helical" evidence="1">
    <location>
        <begin position="7"/>
        <end position="25"/>
    </location>
</feature>
<dbReference type="PATRIC" id="fig|1235802.3.peg.3621"/>
<evidence type="ECO:0000256" key="1">
    <source>
        <dbReference type="SAM" id="Phobius"/>
    </source>
</evidence>
<dbReference type="AlphaFoldDB" id="N2ACH3"/>
<dbReference type="eggNOG" id="ENOG5032XMH">
    <property type="taxonomic scope" value="Bacteria"/>
</dbReference>
<dbReference type="STRING" id="1235802.C823_03427"/>
<evidence type="ECO:0000313" key="3">
    <source>
        <dbReference type="Proteomes" id="UP000012589"/>
    </source>
</evidence>
<sequence length="195" mass="23194">MKKYVKMGISAVLVIAVIVGCYYYMTHRKTVPAEDDVEITQLQQVLSKQLDHAYPPTPREVIKFYNRIIECAYGSEYNEEQFQKLMTQARKLMDVELLENNPQDTYQKQLLQEITSYQENSIKILQTRVCDSDEVRYKEIEGRKCAYVQAIYFMKQGKDFIKTYQDYLLRQDKEKKWKIVAYHLTQAEQTDEPEE</sequence>
<dbReference type="Proteomes" id="UP000012589">
    <property type="component" value="Unassembled WGS sequence"/>
</dbReference>
<dbReference type="InterPro" id="IPR046563">
    <property type="entry name" value="DUF6715"/>
</dbReference>